<dbReference type="PROSITE" id="PS50871">
    <property type="entry name" value="C1Q"/>
    <property type="match status" value="1"/>
</dbReference>
<feature type="signal peptide" evidence="5">
    <location>
        <begin position="1"/>
        <end position="22"/>
    </location>
</feature>
<dbReference type="Pfam" id="PF00386">
    <property type="entry name" value="C1q"/>
    <property type="match status" value="1"/>
</dbReference>
<sequence>MKTPGAVLLLLWLGLLVGAAESGDIDLLELKYLRSQVQDFESRLQVSEKKARDFETRLKASEDYIVNLQKRDEGVKVAFSLSLEQNEWRYSGPYNTGTTLIYKQVFLNIGNAYSPSSGYFTAPVRGVYDFSFYAYGEGNSHHMGAVLRVNKQTLVMAYGHIKEGYGDADASNGVSVLLEKGDEVDVYLPANHRVHDNNSHHSTFRGHLLFQM</sequence>
<dbReference type="InterPro" id="IPR001073">
    <property type="entry name" value="C1q_dom"/>
</dbReference>
<feature type="domain" description="C1q" evidence="6">
    <location>
        <begin position="72"/>
        <end position="212"/>
    </location>
</feature>
<gene>
    <name evidence="7" type="ORF">ACEWY4_019098</name>
</gene>
<protein>
    <recommendedName>
        <fullName evidence="6">C1q domain-containing protein</fullName>
    </recommendedName>
</protein>
<dbReference type="SMART" id="SM00110">
    <property type="entry name" value="C1Q"/>
    <property type="match status" value="1"/>
</dbReference>
<keyword evidence="3 5" id="KW-0732">Signal</keyword>
<evidence type="ECO:0000313" key="7">
    <source>
        <dbReference type="EMBL" id="KAL2085778.1"/>
    </source>
</evidence>
<evidence type="ECO:0000313" key="8">
    <source>
        <dbReference type="Proteomes" id="UP001591681"/>
    </source>
</evidence>
<evidence type="ECO:0000256" key="2">
    <source>
        <dbReference type="ARBA" id="ARBA00022525"/>
    </source>
</evidence>
<dbReference type="InterPro" id="IPR050822">
    <property type="entry name" value="Cerebellin_Synaptic_Org"/>
</dbReference>
<organism evidence="7 8">
    <name type="scientific">Coilia grayii</name>
    <name type="common">Gray's grenadier anchovy</name>
    <dbReference type="NCBI Taxonomy" id="363190"/>
    <lineage>
        <taxon>Eukaryota</taxon>
        <taxon>Metazoa</taxon>
        <taxon>Chordata</taxon>
        <taxon>Craniata</taxon>
        <taxon>Vertebrata</taxon>
        <taxon>Euteleostomi</taxon>
        <taxon>Actinopterygii</taxon>
        <taxon>Neopterygii</taxon>
        <taxon>Teleostei</taxon>
        <taxon>Clupei</taxon>
        <taxon>Clupeiformes</taxon>
        <taxon>Clupeoidei</taxon>
        <taxon>Engraulidae</taxon>
        <taxon>Coilinae</taxon>
        <taxon>Coilia</taxon>
    </lineage>
</organism>
<name>A0ABD1JF27_9TELE</name>
<keyword evidence="4" id="KW-0175">Coiled coil</keyword>
<evidence type="ECO:0000259" key="6">
    <source>
        <dbReference type="PROSITE" id="PS50871"/>
    </source>
</evidence>
<reference evidence="7 8" key="1">
    <citation type="submission" date="2024-09" db="EMBL/GenBank/DDBJ databases">
        <title>A chromosome-level genome assembly of Gray's grenadier anchovy, Coilia grayii.</title>
        <authorList>
            <person name="Fu Z."/>
        </authorList>
    </citation>
    <scope>NUCLEOTIDE SEQUENCE [LARGE SCALE GENOMIC DNA]</scope>
    <source>
        <strain evidence="7">G4</strain>
        <tissue evidence="7">Muscle</tissue>
    </source>
</reference>
<evidence type="ECO:0000256" key="1">
    <source>
        <dbReference type="ARBA" id="ARBA00004613"/>
    </source>
</evidence>
<dbReference type="EMBL" id="JBHFQA010000016">
    <property type="protein sequence ID" value="KAL2085778.1"/>
    <property type="molecule type" value="Genomic_DNA"/>
</dbReference>
<keyword evidence="2" id="KW-0964">Secreted</keyword>
<comment type="caution">
    <text evidence="7">The sequence shown here is derived from an EMBL/GenBank/DDBJ whole genome shotgun (WGS) entry which is preliminary data.</text>
</comment>
<proteinExistence type="predicted"/>
<dbReference type="PRINTS" id="PR00007">
    <property type="entry name" value="COMPLEMNTC1Q"/>
</dbReference>
<feature type="coiled-coil region" evidence="4">
    <location>
        <begin position="30"/>
        <end position="57"/>
    </location>
</feature>
<evidence type="ECO:0000256" key="3">
    <source>
        <dbReference type="ARBA" id="ARBA00022729"/>
    </source>
</evidence>
<dbReference type="InterPro" id="IPR008983">
    <property type="entry name" value="Tumour_necrosis_fac-like_dom"/>
</dbReference>
<dbReference type="AlphaFoldDB" id="A0ABD1JF27"/>
<comment type="subcellular location">
    <subcellularLocation>
        <location evidence="1">Secreted</location>
    </subcellularLocation>
</comment>
<dbReference type="PANTHER" id="PTHR22923:SF102">
    <property type="entry name" value="CEREBELLIN 13-RELATED"/>
    <property type="match status" value="1"/>
</dbReference>
<accession>A0ABD1JF27</accession>
<dbReference type="GO" id="GO:0005576">
    <property type="term" value="C:extracellular region"/>
    <property type="evidence" value="ECO:0007669"/>
    <property type="project" value="UniProtKB-SubCell"/>
</dbReference>
<feature type="chain" id="PRO_5044876007" description="C1q domain-containing protein" evidence="5">
    <location>
        <begin position="23"/>
        <end position="212"/>
    </location>
</feature>
<evidence type="ECO:0000256" key="5">
    <source>
        <dbReference type="SAM" id="SignalP"/>
    </source>
</evidence>
<dbReference type="SUPFAM" id="SSF49842">
    <property type="entry name" value="TNF-like"/>
    <property type="match status" value="1"/>
</dbReference>
<keyword evidence="8" id="KW-1185">Reference proteome</keyword>
<evidence type="ECO:0000256" key="4">
    <source>
        <dbReference type="SAM" id="Coils"/>
    </source>
</evidence>
<dbReference type="PANTHER" id="PTHR22923">
    <property type="entry name" value="CEREBELLIN-RELATED"/>
    <property type="match status" value="1"/>
</dbReference>
<dbReference type="Proteomes" id="UP001591681">
    <property type="component" value="Unassembled WGS sequence"/>
</dbReference>
<dbReference type="Gene3D" id="2.60.120.40">
    <property type="match status" value="1"/>
</dbReference>